<dbReference type="EC" id="3.6.-.-" evidence="7"/>
<protein>
    <recommendedName>
        <fullName evidence="7">tRNA modification GTPase MnmE</fullName>
        <ecNumber evidence="7">3.6.-.-</ecNumber>
    </recommendedName>
</protein>
<evidence type="ECO:0000256" key="2">
    <source>
        <dbReference type="ARBA" id="ARBA00022694"/>
    </source>
</evidence>
<evidence type="ECO:0000256" key="4">
    <source>
        <dbReference type="ARBA" id="ARBA00022801"/>
    </source>
</evidence>
<feature type="domain" description="G" evidence="8">
    <location>
        <begin position="215"/>
        <end position="305"/>
    </location>
</feature>
<keyword evidence="12" id="KW-1185">Reference proteome</keyword>
<dbReference type="InterPro" id="IPR031168">
    <property type="entry name" value="G_TrmE"/>
</dbReference>
<dbReference type="Pfam" id="PF01926">
    <property type="entry name" value="MMR_HSR1"/>
    <property type="match status" value="1"/>
</dbReference>
<reference evidence="11 12" key="1">
    <citation type="journal article" date="2019" name="Environ. Microbiol.">
        <title>Species interactions and distinct microbial communities in high Arctic permafrost affected cryosols are associated with the CH4 and CO2 gas fluxes.</title>
        <authorList>
            <person name="Altshuler I."/>
            <person name="Hamel J."/>
            <person name="Turney S."/>
            <person name="Magnuson E."/>
            <person name="Levesque R."/>
            <person name="Greer C."/>
            <person name="Whyte L.G."/>
        </authorList>
    </citation>
    <scope>NUCLEOTIDE SEQUENCE [LARGE SCALE GENOMIC DNA]</scope>
    <source>
        <strain evidence="11 12">S5.1</strain>
    </source>
</reference>
<comment type="function">
    <text evidence="7">Exhibits a very high intrinsic GTPase hydrolysis rate. Involved in the addition of a carboxymethylaminomethyl (cmnm) group at the wobble position (U34) of certain tRNAs, forming tRNA-cmnm(5)s(2)U34.</text>
</comment>
<gene>
    <name evidence="7 11" type="primary">mnmE</name>
    <name evidence="7" type="synonym">trmE</name>
    <name evidence="11" type="ORF">EAH84_02125</name>
</gene>
<dbReference type="InterPro" id="IPR018948">
    <property type="entry name" value="GTP-bd_TrmE_N"/>
</dbReference>
<dbReference type="GO" id="GO:0030488">
    <property type="term" value="P:tRNA methylation"/>
    <property type="evidence" value="ECO:0007669"/>
    <property type="project" value="TreeGrafter"/>
</dbReference>
<dbReference type="GO" id="GO:0005737">
    <property type="term" value="C:cytoplasm"/>
    <property type="evidence" value="ECO:0007669"/>
    <property type="project" value="UniProtKB-SubCell"/>
</dbReference>
<evidence type="ECO:0000313" key="11">
    <source>
        <dbReference type="EMBL" id="TPG15610.1"/>
    </source>
</evidence>
<keyword evidence="4 7" id="KW-0378">Hydrolase</keyword>
<evidence type="ECO:0000256" key="3">
    <source>
        <dbReference type="ARBA" id="ARBA00022741"/>
    </source>
</evidence>
<keyword evidence="2 7" id="KW-0819">tRNA processing</keyword>
<comment type="cofactor">
    <cofactor evidence="7">
        <name>K(+)</name>
        <dbReference type="ChEBI" id="CHEBI:29103"/>
    </cofactor>
    <text evidence="7">Binds 1 potassium ion per subunit.</text>
</comment>
<comment type="caution">
    <text evidence="7">Lacks conserved residue(s) required for the propagation of feature annotation.</text>
</comment>
<dbReference type="GO" id="GO:0003924">
    <property type="term" value="F:GTPase activity"/>
    <property type="evidence" value="ECO:0007669"/>
    <property type="project" value="UniProtKB-UniRule"/>
</dbReference>
<keyword evidence="6 7" id="KW-0342">GTP-binding</keyword>
<dbReference type="GO" id="GO:0046872">
    <property type="term" value="F:metal ion binding"/>
    <property type="evidence" value="ECO:0007669"/>
    <property type="project" value="UniProtKB-KW"/>
</dbReference>
<comment type="subunit">
    <text evidence="7">Homodimer. Heterotetramer of two MnmE and two MnmG subunits.</text>
</comment>
<feature type="binding site" evidence="7">
    <location>
        <position position="77"/>
    </location>
    <ligand>
        <name>(6S)-5-formyl-5,6,7,8-tetrahydrofolate</name>
        <dbReference type="ChEBI" id="CHEBI:57457"/>
    </ligand>
</feature>
<dbReference type="Gene3D" id="3.30.1360.120">
    <property type="entry name" value="Probable tRNA modification gtpase trme, domain 1"/>
    <property type="match status" value="1"/>
</dbReference>
<dbReference type="FunFam" id="3.30.1360.120:FF:000007">
    <property type="entry name" value="tRNA modification GTPase GTPBP3, mitochondrial"/>
    <property type="match status" value="1"/>
</dbReference>
<feature type="domain" description="GTP-binding protein TrmE N-terminal" evidence="9">
    <location>
        <begin position="3"/>
        <end position="117"/>
    </location>
</feature>
<dbReference type="InterPro" id="IPR005225">
    <property type="entry name" value="Small_GTP-bd"/>
</dbReference>
<dbReference type="NCBIfam" id="TIGR00231">
    <property type="entry name" value="small_GTP"/>
    <property type="match status" value="1"/>
</dbReference>
<name>A0A502CSX2_9SPHN</name>
<dbReference type="CDD" id="cd04164">
    <property type="entry name" value="trmE"/>
    <property type="match status" value="1"/>
</dbReference>
<feature type="binding site" evidence="7">
    <location>
        <position position="20"/>
    </location>
    <ligand>
        <name>(6S)-5-formyl-5,6,7,8-tetrahydrofolate</name>
        <dbReference type="ChEBI" id="CHEBI:57457"/>
    </ligand>
</feature>
<dbReference type="NCBIfam" id="NF003661">
    <property type="entry name" value="PRK05291.1-3"/>
    <property type="match status" value="1"/>
</dbReference>
<feature type="binding site" evidence="7">
    <location>
        <begin position="242"/>
        <end position="248"/>
    </location>
    <ligand>
        <name>GTP</name>
        <dbReference type="ChEBI" id="CHEBI:37565"/>
    </ligand>
</feature>
<dbReference type="CDD" id="cd14858">
    <property type="entry name" value="TrmE_N"/>
    <property type="match status" value="1"/>
</dbReference>
<keyword evidence="3 7" id="KW-0547">Nucleotide-binding</keyword>
<dbReference type="HAMAP" id="MF_00379">
    <property type="entry name" value="GTPase_MnmE"/>
    <property type="match status" value="1"/>
</dbReference>
<evidence type="ECO:0000256" key="6">
    <source>
        <dbReference type="ARBA" id="ARBA00023134"/>
    </source>
</evidence>
<dbReference type="OrthoDB" id="9805918at2"/>
<feature type="binding site" evidence="7">
    <location>
        <position position="248"/>
    </location>
    <ligand>
        <name>Mg(2+)</name>
        <dbReference type="ChEBI" id="CHEBI:18420"/>
    </ligand>
</feature>
<evidence type="ECO:0000256" key="5">
    <source>
        <dbReference type="ARBA" id="ARBA00022958"/>
    </source>
</evidence>
<proteinExistence type="inferred from homology"/>
<dbReference type="InterPro" id="IPR027266">
    <property type="entry name" value="TrmE/GcvT-like"/>
</dbReference>
<sequence>MTTIVAVSSGRPPAAIAVIRISGGEAFAAARALTGSLPPPREARVRALRAADGALLDRALMLVFPGPRSATGEDLVELHCHGGRAVIDAVEAALLATPEVRRAEAGEFTRRALINGRIDLAEAQGLADLLAAETERQRVAAIATAEGRVSRAVRDWMERLSRLAAQVEAMLDFADEDDVTDTGVEALREACALLAADMGAVLDVPPIERLRDGVRVVLAGPPNSGKSTLINLLSDRDVAIVAPIAGTTRDRIEAPVTRNGIPFVLTDTAGLTETDNVIERMGVERTVESIARADILLWLDDQPPPREAIWVLPRADEDDRAALSASGRIVVSREDAESIARLWEAIGERASLLIPRESDLSLDRRQRDACRIAVAALQHGSDDALIIGEQLRSASMALAGILGIDATEAMLDSLFGQFCIGK</sequence>
<comment type="subcellular location">
    <subcellularLocation>
        <location evidence="7">Cytoplasm</location>
    </subcellularLocation>
</comment>
<dbReference type="Gene3D" id="3.40.50.300">
    <property type="entry name" value="P-loop containing nucleotide triphosphate hydrolases"/>
    <property type="match status" value="1"/>
</dbReference>
<dbReference type="EMBL" id="RCZK01000001">
    <property type="protein sequence ID" value="TPG15610.1"/>
    <property type="molecule type" value="Genomic_DNA"/>
</dbReference>
<feature type="binding site" evidence="7">
    <location>
        <position position="422"/>
    </location>
    <ligand>
        <name>(6S)-5-formyl-5,6,7,8-tetrahydrofolate</name>
        <dbReference type="ChEBI" id="CHEBI:57457"/>
    </ligand>
</feature>
<evidence type="ECO:0000313" key="12">
    <source>
        <dbReference type="Proteomes" id="UP000318413"/>
    </source>
</evidence>
<evidence type="ECO:0000259" key="8">
    <source>
        <dbReference type="Pfam" id="PF01926"/>
    </source>
</evidence>
<evidence type="ECO:0000259" key="10">
    <source>
        <dbReference type="Pfam" id="PF12631"/>
    </source>
</evidence>
<dbReference type="Pfam" id="PF12631">
    <property type="entry name" value="MnmE_helical"/>
    <property type="match status" value="1"/>
</dbReference>
<dbReference type="GO" id="GO:0005525">
    <property type="term" value="F:GTP binding"/>
    <property type="evidence" value="ECO:0007669"/>
    <property type="project" value="UniProtKB-UniRule"/>
</dbReference>
<dbReference type="Gene3D" id="1.20.120.430">
    <property type="entry name" value="tRNA modification GTPase MnmE domain 2"/>
    <property type="match status" value="1"/>
</dbReference>
<feature type="domain" description="MnmE helical" evidence="10">
    <location>
        <begin position="120"/>
        <end position="419"/>
    </location>
</feature>
<feature type="binding site" evidence="7">
    <location>
        <begin position="267"/>
        <end position="270"/>
    </location>
    <ligand>
        <name>GTP</name>
        <dbReference type="ChEBI" id="CHEBI:37565"/>
    </ligand>
</feature>
<dbReference type="SUPFAM" id="SSF103025">
    <property type="entry name" value="Folate-binding domain"/>
    <property type="match status" value="1"/>
</dbReference>
<keyword evidence="7" id="KW-0963">Cytoplasm</keyword>
<organism evidence="11 12">
    <name type="scientific">Sphingomonas oligophenolica</name>
    <dbReference type="NCBI Taxonomy" id="301154"/>
    <lineage>
        <taxon>Bacteria</taxon>
        <taxon>Pseudomonadati</taxon>
        <taxon>Pseudomonadota</taxon>
        <taxon>Alphaproteobacteria</taxon>
        <taxon>Sphingomonadales</taxon>
        <taxon>Sphingomonadaceae</taxon>
        <taxon>Sphingomonas</taxon>
    </lineage>
</organism>
<dbReference type="RefSeq" id="WP_140866914.1">
    <property type="nucleotide sequence ID" value="NZ_RCZK01000001.1"/>
</dbReference>
<feature type="binding site" evidence="7">
    <location>
        <begin position="223"/>
        <end position="228"/>
    </location>
    <ligand>
        <name>GTP</name>
        <dbReference type="ChEBI" id="CHEBI:37565"/>
    </ligand>
</feature>
<comment type="caution">
    <text evidence="11">The sequence shown here is derived from an EMBL/GenBank/DDBJ whole genome shotgun (WGS) entry which is preliminary data.</text>
</comment>
<dbReference type="SUPFAM" id="SSF52540">
    <property type="entry name" value="P-loop containing nucleoside triphosphate hydrolases"/>
    <property type="match status" value="1"/>
</dbReference>
<dbReference type="InterPro" id="IPR006073">
    <property type="entry name" value="GTP-bd"/>
</dbReference>
<evidence type="ECO:0000256" key="1">
    <source>
        <dbReference type="ARBA" id="ARBA00011043"/>
    </source>
</evidence>
<keyword evidence="7" id="KW-0460">Magnesium</keyword>
<dbReference type="InterPro" id="IPR025867">
    <property type="entry name" value="MnmE_helical"/>
</dbReference>
<feature type="binding site" evidence="7">
    <location>
        <position position="117"/>
    </location>
    <ligand>
        <name>(6S)-5-formyl-5,6,7,8-tetrahydrofolate</name>
        <dbReference type="ChEBI" id="CHEBI:57457"/>
    </ligand>
</feature>
<dbReference type="Pfam" id="PF10396">
    <property type="entry name" value="TrmE_N"/>
    <property type="match status" value="1"/>
</dbReference>
<accession>A0A502CSX2</accession>
<keyword evidence="7" id="KW-0479">Metal-binding</keyword>
<keyword evidence="5 7" id="KW-0630">Potassium</keyword>
<comment type="similarity">
    <text evidence="1 7">Belongs to the TRAFAC class TrmE-Era-EngA-EngB-Septin-like GTPase superfamily. TrmE GTPase family.</text>
</comment>
<evidence type="ECO:0000256" key="7">
    <source>
        <dbReference type="HAMAP-Rule" id="MF_00379"/>
    </source>
</evidence>
<feature type="binding site" evidence="7">
    <location>
        <position position="227"/>
    </location>
    <ligand>
        <name>Mg(2+)</name>
        <dbReference type="ChEBI" id="CHEBI:18420"/>
    </ligand>
</feature>
<dbReference type="InterPro" id="IPR004520">
    <property type="entry name" value="GTPase_MnmE"/>
</dbReference>
<dbReference type="Proteomes" id="UP000318413">
    <property type="component" value="Unassembled WGS sequence"/>
</dbReference>
<dbReference type="InterPro" id="IPR027417">
    <property type="entry name" value="P-loop_NTPase"/>
</dbReference>
<evidence type="ECO:0000259" key="9">
    <source>
        <dbReference type="Pfam" id="PF10396"/>
    </source>
</evidence>
<dbReference type="GO" id="GO:0002098">
    <property type="term" value="P:tRNA wobble uridine modification"/>
    <property type="evidence" value="ECO:0007669"/>
    <property type="project" value="TreeGrafter"/>
</dbReference>
<dbReference type="PANTHER" id="PTHR42714">
    <property type="entry name" value="TRNA MODIFICATION GTPASE GTPBP3"/>
    <property type="match status" value="1"/>
</dbReference>
<dbReference type="PANTHER" id="PTHR42714:SF2">
    <property type="entry name" value="TRNA MODIFICATION GTPASE GTPBP3, MITOCHONDRIAL"/>
    <property type="match status" value="1"/>
</dbReference>
<dbReference type="InterPro" id="IPR027368">
    <property type="entry name" value="MnmE_dom2"/>
</dbReference>
<dbReference type="AlphaFoldDB" id="A0A502CSX2"/>